<dbReference type="RefSeq" id="WP_378979703.1">
    <property type="nucleotide sequence ID" value="NZ_JBHRVD010000001.1"/>
</dbReference>
<dbReference type="PANTHER" id="PTHR32063:SF4">
    <property type="entry name" value="SLR6043 PROTEIN"/>
    <property type="match status" value="1"/>
</dbReference>
<name>A0ABV7MMW9_9HYPH</name>
<dbReference type="Pfam" id="PF00873">
    <property type="entry name" value="ACR_tran"/>
    <property type="match status" value="1"/>
</dbReference>
<comment type="caution">
    <text evidence="2">The sequence shown here is derived from an EMBL/GenBank/DDBJ whole genome shotgun (WGS) entry which is preliminary data.</text>
</comment>
<dbReference type="Gene3D" id="3.30.70.1430">
    <property type="entry name" value="Multidrug efflux transporter AcrB pore domain"/>
    <property type="match status" value="1"/>
</dbReference>
<feature type="transmembrane region" description="Helical" evidence="1">
    <location>
        <begin position="541"/>
        <end position="560"/>
    </location>
</feature>
<evidence type="ECO:0000256" key="1">
    <source>
        <dbReference type="SAM" id="Phobius"/>
    </source>
</evidence>
<gene>
    <name evidence="2" type="ORF">ACFOJ9_15795</name>
</gene>
<dbReference type="EMBL" id="JBHRVD010000001">
    <property type="protein sequence ID" value="MFC3323232.1"/>
    <property type="molecule type" value="Genomic_DNA"/>
</dbReference>
<dbReference type="PANTHER" id="PTHR32063">
    <property type="match status" value="1"/>
</dbReference>
<feature type="transmembrane region" description="Helical" evidence="1">
    <location>
        <begin position="347"/>
        <end position="367"/>
    </location>
</feature>
<dbReference type="Gene3D" id="1.20.1640.10">
    <property type="entry name" value="Multidrug efflux transporter AcrB transmembrane domain"/>
    <property type="match status" value="1"/>
</dbReference>
<dbReference type="PRINTS" id="PR00702">
    <property type="entry name" value="ACRIFLAVINRP"/>
</dbReference>
<evidence type="ECO:0000313" key="2">
    <source>
        <dbReference type="EMBL" id="MFC3323232.1"/>
    </source>
</evidence>
<dbReference type="SUPFAM" id="SSF82714">
    <property type="entry name" value="Multidrug efflux transporter AcrB TolC docking domain, DN and DC subdomains"/>
    <property type="match status" value="1"/>
</dbReference>
<feature type="transmembrane region" description="Helical" evidence="1">
    <location>
        <begin position="400"/>
        <end position="418"/>
    </location>
</feature>
<dbReference type="Proteomes" id="UP001595648">
    <property type="component" value="Unassembled WGS sequence"/>
</dbReference>
<proteinExistence type="predicted"/>
<dbReference type="SUPFAM" id="SSF82866">
    <property type="entry name" value="Multidrug efflux transporter AcrB transmembrane domain"/>
    <property type="match status" value="1"/>
</dbReference>
<sequence>MFRWIIGTNLKYRFLVLAAAALMVLLGLDVFRKMPVDVFPEFAPPLVEIQTEGIGMSTAEVEELITIPLEDALRGTPELDVIRSKSVMSLSSIVMIFKRGTDIMHARQLVQERVQLASARLPFGSSPPVMLQPLSSTSRTMKIGLSSKELTPLDLSMTAYWKIRFRLLRVPGVANVAMWGEKLKQLQIQVDPARMLKHGVTLNEVMEASADALDFGLLPMANSAKSQTVGFIDTANQRLYIGADIAAAVKLDDVKRIPIESKAGGQRVLADVADVIWDEPLPIGDAVINDGPGMMLIVEKFPWANTLEVTRGVEAAFAEMGDGLKGIDVDLQIFRPATFIELSVHNLTMALLVGAILVVCVLGAFLFEWRVALISLLAIPLSLVAAGLVLYWLGTTINTMVLAGFVVAVGSVVDDAIIDVENITRRLRENRRSSAGESVASVILEASLEIRSPIVAATLIIVISVVPVFFMGGLSGTFFVPLATSYSIALLASMAVALTVTPAFCLILLQGAPIERVSPLVGWLQRGYAAMLSRIIAAPRAIFASTALVVVAGLAVWPLLGTSLLPSFKERDFLMHWVTPPGTSHAEMYRMTVAASKELRSIPGCATSALTSAGRLWPTRSWASTSRRTGSALIRRSTTTRP</sequence>
<organism evidence="2 3">
    <name type="scientific">Mesorhizobium cantuariense</name>
    <dbReference type="NCBI Taxonomy" id="1300275"/>
    <lineage>
        <taxon>Bacteria</taxon>
        <taxon>Pseudomonadati</taxon>
        <taxon>Pseudomonadota</taxon>
        <taxon>Alphaproteobacteria</taxon>
        <taxon>Hyphomicrobiales</taxon>
        <taxon>Phyllobacteriaceae</taxon>
        <taxon>Mesorhizobium</taxon>
    </lineage>
</organism>
<feature type="transmembrane region" description="Helical" evidence="1">
    <location>
        <begin position="374"/>
        <end position="394"/>
    </location>
</feature>
<feature type="transmembrane region" description="Helical" evidence="1">
    <location>
        <begin position="454"/>
        <end position="480"/>
    </location>
</feature>
<keyword evidence="1" id="KW-0472">Membrane</keyword>
<protein>
    <submittedName>
        <fullName evidence="2">Efflux RND transporter permease subunit</fullName>
    </submittedName>
</protein>
<feature type="transmembrane region" description="Helical" evidence="1">
    <location>
        <begin position="486"/>
        <end position="509"/>
    </location>
</feature>
<keyword evidence="1" id="KW-0812">Transmembrane</keyword>
<evidence type="ECO:0000313" key="3">
    <source>
        <dbReference type="Proteomes" id="UP001595648"/>
    </source>
</evidence>
<accession>A0ABV7MMW9</accession>
<keyword evidence="1" id="KW-1133">Transmembrane helix</keyword>
<dbReference type="InterPro" id="IPR001036">
    <property type="entry name" value="Acrflvin-R"/>
</dbReference>
<dbReference type="InterPro" id="IPR027463">
    <property type="entry name" value="AcrB_DN_DC_subdom"/>
</dbReference>
<reference evidence="3" key="1">
    <citation type="journal article" date="2019" name="Int. J. Syst. Evol. Microbiol.">
        <title>The Global Catalogue of Microorganisms (GCM) 10K type strain sequencing project: providing services to taxonomists for standard genome sequencing and annotation.</title>
        <authorList>
            <consortium name="The Broad Institute Genomics Platform"/>
            <consortium name="The Broad Institute Genome Sequencing Center for Infectious Disease"/>
            <person name="Wu L."/>
            <person name="Ma J."/>
        </authorList>
    </citation>
    <scope>NUCLEOTIDE SEQUENCE [LARGE SCALE GENOMIC DNA]</scope>
    <source>
        <strain evidence="3">ICMP 19515</strain>
    </source>
</reference>
<keyword evidence="3" id="KW-1185">Reference proteome</keyword>
<dbReference type="SUPFAM" id="SSF82693">
    <property type="entry name" value="Multidrug efflux transporter AcrB pore domain, PN1, PN2, PC1 and PC2 subdomains"/>
    <property type="match status" value="2"/>
</dbReference>